<keyword evidence="2" id="KW-1185">Reference proteome</keyword>
<accession>A0ACB8R3R5</accession>
<evidence type="ECO:0000313" key="1">
    <source>
        <dbReference type="EMBL" id="KAI0038191.1"/>
    </source>
</evidence>
<evidence type="ECO:0000313" key="2">
    <source>
        <dbReference type="Proteomes" id="UP000814033"/>
    </source>
</evidence>
<dbReference type="EMBL" id="MU276568">
    <property type="protein sequence ID" value="KAI0038191.1"/>
    <property type="molecule type" value="Genomic_DNA"/>
</dbReference>
<reference evidence="1" key="1">
    <citation type="submission" date="2021-02" db="EMBL/GenBank/DDBJ databases">
        <authorList>
            <consortium name="DOE Joint Genome Institute"/>
            <person name="Ahrendt S."/>
            <person name="Looney B.P."/>
            <person name="Miyauchi S."/>
            <person name="Morin E."/>
            <person name="Drula E."/>
            <person name="Courty P.E."/>
            <person name="Chicoki N."/>
            <person name="Fauchery L."/>
            <person name="Kohler A."/>
            <person name="Kuo A."/>
            <person name="Labutti K."/>
            <person name="Pangilinan J."/>
            <person name="Lipzen A."/>
            <person name="Riley R."/>
            <person name="Andreopoulos W."/>
            <person name="He G."/>
            <person name="Johnson J."/>
            <person name="Barry K.W."/>
            <person name="Grigoriev I.V."/>
            <person name="Nagy L."/>
            <person name="Hibbett D."/>
            <person name="Henrissat B."/>
            <person name="Matheny P.B."/>
            <person name="Labbe J."/>
            <person name="Martin F."/>
        </authorList>
    </citation>
    <scope>NUCLEOTIDE SEQUENCE</scope>
    <source>
        <strain evidence="1">FP105234-sp</strain>
    </source>
</reference>
<protein>
    <submittedName>
        <fullName evidence="1">Uncharacterized protein</fullName>
    </submittedName>
</protein>
<feature type="non-terminal residue" evidence="1">
    <location>
        <position position="213"/>
    </location>
</feature>
<sequence length="213" mass="24767">MSTDNTEADDSSSDYGQGKPKQGKKKKAPKEKKPKQYPQFLKGHPQCETHSIHMAAEDEPIVPNFVGGTLPRKDKGNYEDYCLTMLTLFKPWRIGSDLKTNNQTWQEAFETYTFTPRQLELMKFFHIRYECNDARDDFHAQRKAAEKENRKMSLNPIFGQFQNDLDDQYREDRNSDGALNDNELEWLSTQFDEISGKTANKVIQMAEIEQVLQ</sequence>
<organism evidence="1 2">
    <name type="scientific">Auriscalpium vulgare</name>
    <dbReference type="NCBI Taxonomy" id="40419"/>
    <lineage>
        <taxon>Eukaryota</taxon>
        <taxon>Fungi</taxon>
        <taxon>Dikarya</taxon>
        <taxon>Basidiomycota</taxon>
        <taxon>Agaricomycotina</taxon>
        <taxon>Agaricomycetes</taxon>
        <taxon>Russulales</taxon>
        <taxon>Auriscalpiaceae</taxon>
        <taxon>Auriscalpium</taxon>
    </lineage>
</organism>
<dbReference type="Proteomes" id="UP000814033">
    <property type="component" value="Unassembled WGS sequence"/>
</dbReference>
<comment type="caution">
    <text evidence="1">The sequence shown here is derived from an EMBL/GenBank/DDBJ whole genome shotgun (WGS) entry which is preliminary data.</text>
</comment>
<proteinExistence type="predicted"/>
<reference evidence="1" key="2">
    <citation type="journal article" date="2022" name="New Phytol.">
        <title>Evolutionary transition to the ectomycorrhizal habit in the genomes of a hyperdiverse lineage of mushroom-forming fungi.</title>
        <authorList>
            <person name="Looney B."/>
            <person name="Miyauchi S."/>
            <person name="Morin E."/>
            <person name="Drula E."/>
            <person name="Courty P.E."/>
            <person name="Kohler A."/>
            <person name="Kuo A."/>
            <person name="LaButti K."/>
            <person name="Pangilinan J."/>
            <person name="Lipzen A."/>
            <person name="Riley R."/>
            <person name="Andreopoulos W."/>
            <person name="He G."/>
            <person name="Johnson J."/>
            <person name="Nolan M."/>
            <person name="Tritt A."/>
            <person name="Barry K.W."/>
            <person name="Grigoriev I.V."/>
            <person name="Nagy L.G."/>
            <person name="Hibbett D."/>
            <person name="Henrissat B."/>
            <person name="Matheny P.B."/>
            <person name="Labbe J."/>
            <person name="Martin F.M."/>
        </authorList>
    </citation>
    <scope>NUCLEOTIDE SEQUENCE</scope>
    <source>
        <strain evidence="1">FP105234-sp</strain>
    </source>
</reference>
<gene>
    <name evidence="1" type="ORF">FA95DRAFT_1665540</name>
</gene>
<name>A0ACB8R3R5_9AGAM</name>